<sequence length="511" mass="56440">MERNSKQCWECHRRRLVCDSARPQCRKCQTKGLDCPGYDSSKPVRWVPMQSARSKIQPPRAEKDQQIGENIAARAVIPPSLKADQEMTELFEGVEYYNLQICSDLMANGFRGQQSPFFMPLEAILLCPKGPLKSLVSVALCHRLLQSPDRPSTDKAALITKMHQYAGESIKALAAWLAEPENHTSDATLACVVSLMMAEIQYGYSSGWQQHIDGAAAMINMSGGIGSSVFARPSIRHLLRYYAIVDVFRCTTSPNPQLDATRQQLELVNIMPILYGNGLDTCVPCPPDLFVQVIRINHLRAQLGSTTTSSKADRLSATLDILRNIKTNAVDQWAAEIAFSSGLPLSRSGSSERKPGFGAWLSMAKIFRCAAAAYCISSLFPDAVSSGGAVNSDSDEQCPDDTGPRGAARDGLADARRIFLATLLSQLRSIATVSQLRKFVLWPLVVMGIHVGSDDEMTQKFVLEELSWISRAVGIAAPLVAREFLQRRVWPLELGERKWADLFDKPYLFAL</sequence>
<evidence type="ECO:0000256" key="5">
    <source>
        <dbReference type="ARBA" id="ARBA00023163"/>
    </source>
</evidence>
<dbReference type="CDD" id="cd00067">
    <property type="entry name" value="GAL4"/>
    <property type="match status" value="1"/>
</dbReference>
<dbReference type="Pfam" id="PF00172">
    <property type="entry name" value="Zn_clus"/>
    <property type="match status" value="1"/>
</dbReference>
<evidence type="ECO:0000313" key="9">
    <source>
        <dbReference type="EMBL" id="KAK0616646.1"/>
    </source>
</evidence>
<dbReference type="Gene3D" id="4.10.240.10">
    <property type="entry name" value="Zn(2)-C6 fungal-type DNA-binding domain"/>
    <property type="match status" value="1"/>
</dbReference>
<dbReference type="GO" id="GO:0000981">
    <property type="term" value="F:DNA-binding transcription factor activity, RNA polymerase II-specific"/>
    <property type="evidence" value="ECO:0007669"/>
    <property type="project" value="InterPro"/>
</dbReference>
<dbReference type="PANTHER" id="PTHR37534">
    <property type="entry name" value="TRANSCRIPTIONAL ACTIVATOR PROTEIN UGA3"/>
    <property type="match status" value="1"/>
</dbReference>
<dbReference type="InterPro" id="IPR036864">
    <property type="entry name" value="Zn2-C6_fun-type_DNA-bd_sf"/>
</dbReference>
<dbReference type="SUPFAM" id="SSF57701">
    <property type="entry name" value="Zn2/Cys6 DNA-binding domain"/>
    <property type="match status" value="1"/>
</dbReference>
<keyword evidence="2" id="KW-0862">Zinc</keyword>
<keyword evidence="6" id="KW-0539">Nucleus</keyword>
<evidence type="ECO:0000313" key="10">
    <source>
        <dbReference type="Proteomes" id="UP001175000"/>
    </source>
</evidence>
<evidence type="ECO:0000256" key="4">
    <source>
        <dbReference type="ARBA" id="ARBA00023125"/>
    </source>
</evidence>
<evidence type="ECO:0000259" key="8">
    <source>
        <dbReference type="PROSITE" id="PS50048"/>
    </source>
</evidence>
<dbReference type="InterPro" id="IPR021858">
    <property type="entry name" value="Fun_TF"/>
</dbReference>
<keyword evidence="4" id="KW-0238">DNA-binding</keyword>
<dbReference type="Pfam" id="PF11951">
    <property type="entry name" value="Fungal_trans_2"/>
    <property type="match status" value="1"/>
</dbReference>
<gene>
    <name evidence="9" type="ORF">B0T14DRAFT_250641</name>
</gene>
<keyword evidence="10" id="KW-1185">Reference proteome</keyword>
<evidence type="ECO:0000256" key="3">
    <source>
        <dbReference type="ARBA" id="ARBA00023015"/>
    </source>
</evidence>
<protein>
    <submittedName>
        <fullName evidence="9">Fungal-specific transcription factor domain-containing protein</fullName>
    </submittedName>
</protein>
<dbReference type="GO" id="GO:0045944">
    <property type="term" value="P:positive regulation of transcription by RNA polymerase II"/>
    <property type="evidence" value="ECO:0007669"/>
    <property type="project" value="TreeGrafter"/>
</dbReference>
<comment type="caution">
    <text evidence="9">The sequence shown here is derived from an EMBL/GenBank/DDBJ whole genome shotgun (WGS) entry which is preliminary data.</text>
</comment>
<feature type="region of interest" description="Disordered" evidence="7">
    <location>
        <begin position="390"/>
        <end position="409"/>
    </location>
</feature>
<dbReference type="GO" id="GO:0005634">
    <property type="term" value="C:nucleus"/>
    <property type="evidence" value="ECO:0007669"/>
    <property type="project" value="UniProtKB-SubCell"/>
</dbReference>
<dbReference type="EMBL" id="JAULSU010000005">
    <property type="protein sequence ID" value="KAK0616646.1"/>
    <property type="molecule type" value="Genomic_DNA"/>
</dbReference>
<name>A0AA39WJM9_9PEZI</name>
<organism evidence="9 10">
    <name type="scientific">Immersiella caudata</name>
    <dbReference type="NCBI Taxonomy" id="314043"/>
    <lineage>
        <taxon>Eukaryota</taxon>
        <taxon>Fungi</taxon>
        <taxon>Dikarya</taxon>
        <taxon>Ascomycota</taxon>
        <taxon>Pezizomycotina</taxon>
        <taxon>Sordariomycetes</taxon>
        <taxon>Sordariomycetidae</taxon>
        <taxon>Sordariales</taxon>
        <taxon>Lasiosphaeriaceae</taxon>
        <taxon>Immersiella</taxon>
    </lineage>
</organism>
<dbReference type="Proteomes" id="UP001175000">
    <property type="component" value="Unassembled WGS sequence"/>
</dbReference>
<feature type="domain" description="Zn(2)-C6 fungal-type" evidence="8">
    <location>
        <begin position="7"/>
        <end position="35"/>
    </location>
</feature>
<comment type="subcellular location">
    <subcellularLocation>
        <location evidence="1">Nucleus</location>
    </subcellularLocation>
</comment>
<accession>A0AA39WJM9</accession>
<dbReference type="PROSITE" id="PS50048">
    <property type="entry name" value="ZN2_CY6_FUNGAL_2"/>
    <property type="match status" value="1"/>
</dbReference>
<evidence type="ECO:0000256" key="7">
    <source>
        <dbReference type="SAM" id="MobiDB-lite"/>
    </source>
</evidence>
<evidence type="ECO:0000256" key="6">
    <source>
        <dbReference type="ARBA" id="ARBA00023242"/>
    </source>
</evidence>
<reference evidence="9" key="1">
    <citation type="submission" date="2023-06" db="EMBL/GenBank/DDBJ databases">
        <title>Genome-scale phylogeny and comparative genomics of the fungal order Sordariales.</title>
        <authorList>
            <consortium name="Lawrence Berkeley National Laboratory"/>
            <person name="Hensen N."/>
            <person name="Bonometti L."/>
            <person name="Westerberg I."/>
            <person name="Brannstrom I.O."/>
            <person name="Guillou S."/>
            <person name="Cros-Aarteil S."/>
            <person name="Calhoun S."/>
            <person name="Haridas S."/>
            <person name="Kuo A."/>
            <person name="Mondo S."/>
            <person name="Pangilinan J."/>
            <person name="Riley R."/>
            <person name="Labutti K."/>
            <person name="Andreopoulos B."/>
            <person name="Lipzen A."/>
            <person name="Chen C."/>
            <person name="Yanf M."/>
            <person name="Daum C."/>
            <person name="Ng V."/>
            <person name="Clum A."/>
            <person name="Steindorff A."/>
            <person name="Ohm R."/>
            <person name="Martin F."/>
            <person name="Silar P."/>
            <person name="Natvig D."/>
            <person name="Lalanne C."/>
            <person name="Gautier V."/>
            <person name="Ament-Velasquez S.L."/>
            <person name="Kruys A."/>
            <person name="Hutchinson M.I."/>
            <person name="Powell A.J."/>
            <person name="Barry K."/>
            <person name="Miller A.N."/>
            <person name="Grigoriev I.V."/>
            <person name="Debuchy R."/>
            <person name="Gladieux P."/>
            <person name="Thoren M.H."/>
            <person name="Johannesson H."/>
        </authorList>
    </citation>
    <scope>NUCLEOTIDE SEQUENCE</scope>
    <source>
        <strain evidence="9">CBS 606.72</strain>
    </source>
</reference>
<evidence type="ECO:0000256" key="2">
    <source>
        <dbReference type="ARBA" id="ARBA00022833"/>
    </source>
</evidence>
<dbReference type="AlphaFoldDB" id="A0AA39WJM9"/>
<dbReference type="GO" id="GO:0008270">
    <property type="term" value="F:zinc ion binding"/>
    <property type="evidence" value="ECO:0007669"/>
    <property type="project" value="InterPro"/>
</dbReference>
<dbReference type="GO" id="GO:0000976">
    <property type="term" value="F:transcription cis-regulatory region binding"/>
    <property type="evidence" value="ECO:0007669"/>
    <property type="project" value="TreeGrafter"/>
</dbReference>
<proteinExistence type="predicted"/>
<dbReference type="SMART" id="SM00066">
    <property type="entry name" value="GAL4"/>
    <property type="match status" value="1"/>
</dbReference>
<keyword evidence="3" id="KW-0805">Transcription regulation</keyword>
<dbReference type="PANTHER" id="PTHR37534:SF48">
    <property type="entry name" value="FINGER DOMAIN PROTEIN, PUTATIVE-RELATED"/>
    <property type="match status" value="1"/>
</dbReference>
<dbReference type="InterPro" id="IPR001138">
    <property type="entry name" value="Zn2Cys6_DnaBD"/>
</dbReference>
<keyword evidence="5" id="KW-0804">Transcription</keyword>
<evidence type="ECO:0000256" key="1">
    <source>
        <dbReference type="ARBA" id="ARBA00004123"/>
    </source>
</evidence>